<reference evidence="3 4" key="1">
    <citation type="journal article" date="2018" name="IMA Fungus">
        <title>IMA Genome-F 10: Nine draft genome sequences of Claviceps purpurea s.lat., including C. arundinis, C. humidiphila, and C. cf. spartinae, pseudomolecules for the pitch canker pathogen Fusarium circinatum, draft genome of Davidsoniella eucalypti, Grosmannia galeiformis, Quambalaria eucalypti, and Teratosphaeria destructans.</title>
        <authorList>
            <person name="Wingfield B.D."/>
            <person name="Liu M."/>
            <person name="Nguyen H.D."/>
            <person name="Lane F.A."/>
            <person name="Morgan S.W."/>
            <person name="De Vos L."/>
            <person name="Wilken P.M."/>
            <person name="Duong T.A."/>
            <person name="Aylward J."/>
            <person name="Coetzee M.P."/>
            <person name="Dadej K."/>
            <person name="De Beer Z.W."/>
            <person name="Findlay W."/>
            <person name="Havenga M."/>
            <person name="Kolarik M."/>
            <person name="Menzies J.G."/>
            <person name="Naidoo K."/>
            <person name="Pochopski O."/>
            <person name="Shoukouhi P."/>
            <person name="Santana Q.C."/>
            <person name="Seifert K.A."/>
            <person name="Soal N."/>
            <person name="Steenkamp E.T."/>
            <person name="Tatham C.T."/>
            <person name="van der Nest M.A."/>
            <person name="Wingfield M.J."/>
        </authorList>
    </citation>
    <scope>NUCLEOTIDE SEQUENCE [LARGE SCALE GENOMIC DNA]</scope>
    <source>
        <strain evidence="3">CMW44962</strain>
    </source>
</reference>
<comment type="caution">
    <text evidence="3">The sequence shown here is derived from an EMBL/GenBank/DDBJ whole genome shotgun (WGS) entry which is preliminary data.</text>
</comment>
<evidence type="ECO:0000259" key="2">
    <source>
        <dbReference type="Pfam" id="PF08457"/>
    </source>
</evidence>
<dbReference type="EMBL" id="RIBY02002089">
    <property type="protein sequence ID" value="KAH9825714.1"/>
    <property type="molecule type" value="Genomic_DNA"/>
</dbReference>
<feature type="region of interest" description="Disordered" evidence="1">
    <location>
        <begin position="213"/>
        <end position="237"/>
    </location>
</feature>
<feature type="domain" description="Sfi1 spindle body" evidence="2">
    <location>
        <begin position="310"/>
        <end position="879"/>
    </location>
</feature>
<feature type="region of interest" description="Disordered" evidence="1">
    <location>
        <begin position="172"/>
        <end position="201"/>
    </location>
</feature>
<protein>
    <submittedName>
        <fullName evidence="3">Sfi1 spindle body protein</fullName>
    </submittedName>
</protein>
<proteinExistence type="predicted"/>
<reference evidence="3 4" key="2">
    <citation type="journal article" date="2021" name="Curr. Genet.">
        <title>Genetic response to nitrogen starvation in the aggressive Eucalyptus foliar pathogen Teratosphaeria destructans.</title>
        <authorList>
            <person name="Havenga M."/>
            <person name="Wingfield B.D."/>
            <person name="Wingfield M.J."/>
            <person name="Dreyer L.L."/>
            <person name="Roets F."/>
            <person name="Aylward J."/>
        </authorList>
    </citation>
    <scope>NUCLEOTIDE SEQUENCE [LARGE SCALE GENOMIC DNA]</scope>
    <source>
        <strain evidence="3">CMW44962</strain>
    </source>
</reference>
<feature type="region of interest" description="Disordered" evidence="1">
    <location>
        <begin position="879"/>
        <end position="963"/>
    </location>
</feature>
<feature type="compositionally biased region" description="Low complexity" evidence="1">
    <location>
        <begin position="879"/>
        <end position="908"/>
    </location>
</feature>
<accession>A0A9W7W0W9</accession>
<name>A0A9W7W0W9_9PEZI</name>
<sequence length="1052" mass="120394">MNGPATHSDDLPDLNDDDITILYEICKLANTLPGPPFKVLVAAYEQVFADQGIERQHDSAVFRVIYRLGDAARNAGREGAHVDLVGCLKSVCAAHGITLIDNAEASGEGDEDTRSVVVGQQSPRVDGDGLGSSKRKGDGRRVSFNDARLEETWLSEHSRDLYTSTPAHVRQAGLLAQPPRRGRGMHPGEVRRTRSTSSQRLPNDLLYQFAAPKHHQPGVPSSTHESEEQAPDDNPTLLYQPTQAELEENAEAFLLTSDFRLARRCLHIWHDRALQLVGANAQAYAIAAAHDRHTLLKQSWDLWRDHCITRQEERRLERHVAWLESRSEDFRNLRDRWLLKKAFSQWRGSLRHQQEVVRTAKNVILRMRYFHKWRALAVENAAKARRVLLQKYLGIWRLKSGRHREKQFDAVVFHEGVVMKRCLKAWFSSFWERRVAVWREQKLQQKYLSIWRQSTRQQQERDIQAGEHHLARIGSTTLHRLRERLTTCREEEASACDYHNRTLTRRGLAEWRVQAKLAPLQRSVNLKVQLNLQRKAFGVWHLHFRLSREASEADRKRILQTAWTKWNDALRCKALSQRIDERVLVESLYKWVLAERLRLFERAVNARIARQVLERWRNRTTALQLTIDQAEQHFYESQGRRRLVSSMTRLHLAMRKREDAERAAVEFANIHSMVPQALEVMAEKVRHVRGLNKWAADARFYTLCTRAIAVWHERTTQRQHNRRRDAYATIRARIKERLVDECLHSLQTRHAEIVAMQQEAQRRAAARAVEVGTEAFDKWRAKTARIIDMEQQATALDQQRLKFSALAAMRESYAIQTTMEDRARVFQHQAELSLQAAALRKLQWAHFTAARRVESAEALWTRNRDMHIRHMLRHWHAQTLARQAARQTPAPQEADPESPSLRPASRAASRSRERERPALASSPPHQTANTTPAYLRTPSRSRRAARFRPIPTPAPVTPFTFEPGYLSTTPAPVPVPEEVDDAFSALTPQVTPFARKLRAGGISGLSGGRALTPALRTTTGLWGRSVQGGTGKSVRFAKGSGGFGGGGRLGGS</sequence>
<dbReference type="Pfam" id="PF08457">
    <property type="entry name" value="Sfi1"/>
    <property type="match status" value="1"/>
</dbReference>
<evidence type="ECO:0000313" key="4">
    <source>
        <dbReference type="Proteomes" id="UP001138500"/>
    </source>
</evidence>
<dbReference type="OrthoDB" id="5215300at2759"/>
<dbReference type="InterPro" id="IPR013665">
    <property type="entry name" value="Sfi1_dom"/>
</dbReference>
<organism evidence="3 4">
    <name type="scientific">Teratosphaeria destructans</name>
    <dbReference type="NCBI Taxonomy" id="418781"/>
    <lineage>
        <taxon>Eukaryota</taxon>
        <taxon>Fungi</taxon>
        <taxon>Dikarya</taxon>
        <taxon>Ascomycota</taxon>
        <taxon>Pezizomycotina</taxon>
        <taxon>Dothideomycetes</taxon>
        <taxon>Dothideomycetidae</taxon>
        <taxon>Mycosphaerellales</taxon>
        <taxon>Teratosphaeriaceae</taxon>
        <taxon>Teratosphaeria</taxon>
    </lineage>
</organism>
<evidence type="ECO:0000313" key="3">
    <source>
        <dbReference type="EMBL" id="KAH9825714.1"/>
    </source>
</evidence>
<dbReference type="Proteomes" id="UP001138500">
    <property type="component" value="Unassembled WGS sequence"/>
</dbReference>
<dbReference type="AlphaFoldDB" id="A0A9W7W0W9"/>
<evidence type="ECO:0000256" key="1">
    <source>
        <dbReference type="SAM" id="MobiDB-lite"/>
    </source>
</evidence>
<keyword evidence="4" id="KW-1185">Reference proteome</keyword>
<feature type="compositionally biased region" description="Polar residues" evidence="1">
    <location>
        <begin position="923"/>
        <end position="932"/>
    </location>
</feature>
<gene>
    <name evidence="3" type="ORF">Tdes44962_MAKER00644</name>
</gene>
<feature type="region of interest" description="Disordered" evidence="1">
    <location>
        <begin position="104"/>
        <end position="143"/>
    </location>
</feature>